<evidence type="ECO:0000313" key="5">
    <source>
        <dbReference type="Proteomes" id="UP000268350"/>
    </source>
</evidence>
<evidence type="ECO:0000256" key="2">
    <source>
        <dbReference type="ARBA" id="ARBA00014171"/>
    </source>
</evidence>
<dbReference type="EMBL" id="OUUW01000007">
    <property type="protein sequence ID" value="SPP82610.1"/>
    <property type="molecule type" value="Genomic_DNA"/>
</dbReference>
<keyword evidence="5" id="KW-1185">Reference proteome</keyword>
<dbReference type="Gene3D" id="1.25.10.10">
    <property type="entry name" value="Leucine-rich Repeat Variant"/>
    <property type="match status" value="1"/>
</dbReference>
<evidence type="ECO:0000256" key="1">
    <source>
        <dbReference type="ARBA" id="ARBA00004201"/>
    </source>
</evidence>
<reference evidence="5" key="1">
    <citation type="submission" date="2018-01" db="EMBL/GenBank/DDBJ databases">
        <authorList>
            <person name="Alioto T."/>
            <person name="Alioto T."/>
        </authorList>
    </citation>
    <scope>NUCLEOTIDE SEQUENCE [LARGE SCALE GENOMIC DNA]</scope>
</reference>
<protein>
    <recommendedName>
        <fullName evidence="2">CCR4-NOT transcription complex subunit 9</fullName>
    </recommendedName>
    <alternativeName>
        <fullName evidence="3">Cell differentiation protein RQCD1 homolog</fullName>
    </alternativeName>
</protein>
<dbReference type="InterPro" id="IPR007216">
    <property type="entry name" value="CNOT9"/>
</dbReference>
<dbReference type="InterPro" id="IPR011989">
    <property type="entry name" value="ARM-like"/>
</dbReference>
<dbReference type="GO" id="GO:0030014">
    <property type="term" value="C:CCR4-NOT complex"/>
    <property type="evidence" value="ECO:0007669"/>
    <property type="project" value="InterPro"/>
</dbReference>
<accession>A0A3B0K3T1</accession>
<dbReference type="PANTHER" id="PTHR12262">
    <property type="entry name" value="CCR4-NOT TRANSCRIPTION COMPLEX SUBUNIT 9"/>
    <property type="match status" value="1"/>
</dbReference>
<dbReference type="Pfam" id="PF04078">
    <property type="entry name" value="Rcd1"/>
    <property type="match status" value="1"/>
</dbReference>
<sequence length="296" mass="33743">MSSLEINMAEFAEAERICGWISDLSSKEARPKAMLELCERRSKIGKLGPMLWQACGAVSGLLQEVIDIFPAVSVNNPDEEQSQRIFAALGLILSIAKHPITGVELMRTQFLYFLAPLLKLTQKTRPIEQLRLSLLIIVCVLLNLNTTESICYTIAAELIPQLLSQLEYGSRTCKILSSYILYRILDNAVGLRFFNRRLSRRTHLVHTLGRIVHQQTLEPDPRILKHVLCIYKRLADYPHSLEMIQLHLPMQLRNGFFCQKNALVYDTVEADLRELNQKVAIKPINMVMGQPIYSLN</sequence>
<dbReference type="STRING" id="7266.A0A3B0K3T1"/>
<dbReference type="OMA" id="MQLRNGF"/>
<dbReference type="GO" id="GO:0000932">
    <property type="term" value="C:P-body"/>
    <property type="evidence" value="ECO:0007669"/>
    <property type="project" value="UniProtKB-SubCell"/>
</dbReference>
<name>A0A3B0K3T1_DROGU</name>
<dbReference type="FunFam" id="1.25.10.10:FF:000661">
    <property type="entry name" value="Cell differentiation family, Rcd1-like containing protein"/>
    <property type="match status" value="1"/>
</dbReference>
<dbReference type="OrthoDB" id="1183224at2759"/>
<evidence type="ECO:0000313" key="4">
    <source>
        <dbReference type="EMBL" id="SPP82610.1"/>
    </source>
</evidence>
<proteinExistence type="predicted"/>
<evidence type="ECO:0000256" key="3">
    <source>
        <dbReference type="ARBA" id="ARBA00030283"/>
    </source>
</evidence>
<gene>
    <name evidence="4" type="ORF">DGUA_6G017327</name>
</gene>
<organism evidence="4 5">
    <name type="scientific">Drosophila guanche</name>
    <name type="common">Fruit fly</name>
    <dbReference type="NCBI Taxonomy" id="7266"/>
    <lineage>
        <taxon>Eukaryota</taxon>
        <taxon>Metazoa</taxon>
        <taxon>Ecdysozoa</taxon>
        <taxon>Arthropoda</taxon>
        <taxon>Hexapoda</taxon>
        <taxon>Insecta</taxon>
        <taxon>Pterygota</taxon>
        <taxon>Neoptera</taxon>
        <taxon>Endopterygota</taxon>
        <taxon>Diptera</taxon>
        <taxon>Brachycera</taxon>
        <taxon>Muscomorpha</taxon>
        <taxon>Ephydroidea</taxon>
        <taxon>Drosophilidae</taxon>
        <taxon>Drosophila</taxon>
        <taxon>Sophophora</taxon>
    </lineage>
</organism>
<comment type="subcellular location">
    <subcellularLocation>
        <location evidence="1">Cytoplasm</location>
        <location evidence="1">P-body</location>
    </subcellularLocation>
</comment>
<dbReference type="GO" id="GO:0006402">
    <property type="term" value="P:mRNA catabolic process"/>
    <property type="evidence" value="ECO:0007669"/>
    <property type="project" value="InterPro"/>
</dbReference>
<dbReference type="AlphaFoldDB" id="A0A3B0K3T1"/>
<dbReference type="Proteomes" id="UP000268350">
    <property type="component" value="Unassembled WGS sequence"/>
</dbReference>